<evidence type="ECO:0000259" key="10">
    <source>
        <dbReference type="PROSITE" id="PS50110"/>
    </source>
</evidence>
<dbReference type="InterPro" id="IPR036890">
    <property type="entry name" value="HATPase_C_sf"/>
</dbReference>
<protein>
    <recommendedName>
        <fullName evidence="2">histidine kinase</fullName>
        <ecNumber evidence="2">2.7.13.3</ecNumber>
    </recommendedName>
</protein>
<dbReference type="CDD" id="cd00156">
    <property type="entry name" value="REC"/>
    <property type="match status" value="1"/>
</dbReference>
<comment type="caution">
    <text evidence="12">The sequence shown here is derived from an EMBL/GenBank/DDBJ whole genome shotgun (WGS) entry which is preliminary data.</text>
</comment>
<dbReference type="AlphaFoldDB" id="A0A2W7RR71"/>
<evidence type="ECO:0000256" key="2">
    <source>
        <dbReference type="ARBA" id="ARBA00012438"/>
    </source>
</evidence>
<dbReference type="EC" id="2.7.13.3" evidence="2"/>
<dbReference type="Gene3D" id="3.40.50.2300">
    <property type="match status" value="1"/>
</dbReference>
<evidence type="ECO:0000256" key="1">
    <source>
        <dbReference type="ARBA" id="ARBA00000085"/>
    </source>
</evidence>
<dbReference type="PANTHER" id="PTHR24421">
    <property type="entry name" value="NITRATE/NITRITE SENSOR PROTEIN NARX-RELATED"/>
    <property type="match status" value="1"/>
</dbReference>
<dbReference type="GO" id="GO:0016020">
    <property type="term" value="C:membrane"/>
    <property type="evidence" value="ECO:0007669"/>
    <property type="project" value="InterPro"/>
</dbReference>
<dbReference type="PANTHER" id="PTHR24421:SF10">
    <property type="entry name" value="NITRATE_NITRITE SENSOR PROTEIN NARQ"/>
    <property type="match status" value="1"/>
</dbReference>
<comment type="catalytic activity">
    <reaction evidence="1">
        <text>ATP + protein L-histidine = ADP + protein N-phospho-L-histidine.</text>
        <dbReference type="EC" id="2.7.13.3"/>
    </reaction>
</comment>
<accession>A0A2W7RR71</accession>
<keyword evidence="7" id="KW-0067">ATP-binding</keyword>
<feature type="domain" description="Response regulatory" evidence="10">
    <location>
        <begin position="25"/>
        <end position="142"/>
    </location>
</feature>
<evidence type="ECO:0000259" key="11">
    <source>
        <dbReference type="PROSITE" id="PS50112"/>
    </source>
</evidence>
<keyword evidence="3 9" id="KW-0597">Phosphoprotein</keyword>
<dbReference type="Gene3D" id="3.30.450.20">
    <property type="entry name" value="PAS domain"/>
    <property type="match status" value="1"/>
</dbReference>
<keyword evidence="4" id="KW-0808">Transferase</keyword>
<dbReference type="SMART" id="SM00091">
    <property type="entry name" value="PAS"/>
    <property type="match status" value="1"/>
</dbReference>
<dbReference type="Pfam" id="PF13426">
    <property type="entry name" value="PAS_9"/>
    <property type="match status" value="1"/>
</dbReference>
<evidence type="ECO:0000256" key="6">
    <source>
        <dbReference type="ARBA" id="ARBA00022777"/>
    </source>
</evidence>
<dbReference type="InterPro" id="IPR003594">
    <property type="entry name" value="HATPase_dom"/>
</dbReference>
<feature type="domain" description="PAS" evidence="11">
    <location>
        <begin position="155"/>
        <end position="199"/>
    </location>
</feature>
<evidence type="ECO:0000256" key="8">
    <source>
        <dbReference type="ARBA" id="ARBA00023012"/>
    </source>
</evidence>
<dbReference type="InterPro" id="IPR050482">
    <property type="entry name" value="Sensor_HK_TwoCompSys"/>
</dbReference>
<organism evidence="12 13">
    <name type="scientific">Hydrotalea sandarakina</name>
    <dbReference type="NCBI Taxonomy" id="1004304"/>
    <lineage>
        <taxon>Bacteria</taxon>
        <taxon>Pseudomonadati</taxon>
        <taxon>Bacteroidota</taxon>
        <taxon>Chitinophagia</taxon>
        <taxon>Chitinophagales</taxon>
        <taxon>Chitinophagaceae</taxon>
        <taxon>Hydrotalea</taxon>
    </lineage>
</organism>
<keyword evidence="8" id="KW-0902">Two-component regulatory system</keyword>
<evidence type="ECO:0000256" key="4">
    <source>
        <dbReference type="ARBA" id="ARBA00022679"/>
    </source>
</evidence>
<dbReference type="InterPro" id="IPR000014">
    <property type="entry name" value="PAS"/>
</dbReference>
<dbReference type="GO" id="GO:0000155">
    <property type="term" value="F:phosphorelay sensor kinase activity"/>
    <property type="evidence" value="ECO:0007669"/>
    <property type="project" value="InterPro"/>
</dbReference>
<feature type="modified residue" description="4-aspartylphosphate" evidence="9">
    <location>
        <position position="77"/>
    </location>
</feature>
<dbReference type="SUPFAM" id="SSF52172">
    <property type="entry name" value="CheY-like"/>
    <property type="match status" value="1"/>
</dbReference>
<gene>
    <name evidence="12" type="ORF">LX80_01528</name>
</gene>
<dbReference type="InterPro" id="IPR035965">
    <property type="entry name" value="PAS-like_dom_sf"/>
</dbReference>
<name>A0A2W7RR71_9BACT</name>
<dbReference type="InterPro" id="IPR011712">
    <property type="entry name" value="Sig_transdc_His_kin_sub3_dim/P"/>
</dbReference>
<dbReference type="PROSITE" id="PS50110">
    <property type="entry name" value="RESPONSE_REGULATORY"/>
    <property type="match status" value="1"/>
</dbReference>
<sequence>MDEHCYLTVEKTFSANMQKRFKSISLLVIEDNSGDFILLDEYLRDRFDEVLITRASTFKQAANLLQAENSFQAILLDLSLPDKHGEQLVKEVVALSKGIPVIVLTGYADIQFSVTSLSFGVADYLLKDDLQPDTIYKSIVYTIERTKVVNLLQQSEKKYSSLFQLSPQPMWVYHPETLQIIEVNEAAEKTYGYTHEEFLQMIISNLFAKNEFEKLLNGCKNKFSDCEKTKQEVVYNHITKSGNKLLVNILLADIDYNNIPCVLMVAHNVTEQTLLKRSLEEAYANIVSIEEQERERFAAEIHDGLTQNLIAMKVYFSFLKNTMEKENAAIAESINNLLEKSIRDCKNIVSNIRPKALIDNGLFAGLADLIRNISEASGTKIIYDFDFSVEPYFDFNAQLNIYRIIQECFNNLLKHSKASHAELYVFNENNKMKIVFADDGVGISEDVLERQSSFLSMKRRTALLSGQFQVQNNQQKGVSFTFIFPINNIIHSAKSF</sequence>
<dbReference type="InterPro" id="IPR001789">
    <property type="entry name" value="Sig_transdc_resp-reg_receiver"/>
</dbReference>
<dbReference type="Pfam" id="PF00072">
    <property type="entry name" value="Response_reg"/>
    <property type="match status" value="1"/>
</dbReference>
<evidence type="ECO:0000313" key="12">
    <source>
        <dbReference type="EMBL" id="PZX62834.1"/>
    </source>
</evidence>
<dbReference type="CDD" id="cd16917">
    <property type="entry name" value="HATPase_UhpB-NarQ-NarX-like"/>
    <property type="match status" value="1"/>
</dbReference>
<keyword evidence="6" id="KW-0418">Kinase</keyword>
<dbReference type="PROSITE" id="PS50112">
    <property type="entry name" value="PAS"/>
    <property type="match status" value="1"/>
</dbReference>
<dbReference type="Proteomes" id="UP000249720">
    <property type="component" value="Unassembled WGS sequence"/>
</dbReference>
<dbReference type="InterPro" id="IPR011006">
    <property type="entry name" value="CheY-like_superfamily"/>
</dbReference>
<dbReference type="NCBIfam" id="TIGR00229">
    <property type="entry name" value="sensory_box"/>
    <property type="match status" value="1"/>
</dbReference>
<dbReference type="Pfam" id="PF02518">
    <property type="entry name" value="HATPase_c"/>
    <property type="match status" value="1"/>
</dbReference>
<proteinExistence type="predicted"/>
<dbReference type="CDD" id="cd00130">
    <property type="entry name" value="PAS"/>
    <property type="match status" value="1"/>
</dbReference>
<evidence type="ECO:0000256" key="7">
    <source>
        <dbReference type="ARBA" id="ARBA00022840"/>
    </source>
</evidence>
<keyword evidence="5" id="KW-0547">Nucleotide-binding</keyword>
<dbReference type="SMART" id="SM00448">
    <property type="entry name" value="REC"/>
    <property type="match status" value="1"/>
</dbReference>
<evidence type="ECO:0000256" key="5">
    <source>
        <dbReference type="ARBA" id="ARBA00022741"/>
    </source>
</evidence>
<evidence type="ECO:0000313" key="13">
    <source>
        <dbReference type="Proteomes" id="UP000249720"/>
    </source>
</evidence>
<dbReference type="GO" id="GO:0046983">
    <property type="term" value="F:protein dimerization activity"/>
    <property type="evidence" value="ECO:0007669"/>
    <property type="project" value="InterPro"/>
</dbReference>
<dbReference type="GO" id="GO:0005524">
    <property type="term" value="F:ATP binding"/>
    <property type="evidence" value="ECO:0007669"/>
    <property type="project" value="UniProtKB-KW"/>
</dbReference>
<dbReference type="EMBL" id="QKZV01000004">
    <property type="protein sequence ID" value="PZX62834.1"/>
    <property type="molecule type" value="Genomic_DNA"/>
</dbReference>
<keyword evidence="13" id="KW-1185">Reference proteome</keyword>
<evidence type="ECO:0000256" key="9">
    <source>
        <dbReference type="PROSITE-ProRule" id="PRU00169"/>
    </source>
</evidence>
<evidence type="ECO:0000256" key="3">
    <source>
        <dbReference type="ARBA" id="ARBA00022553"/>
    </source>
</evidence>
<dbReference type="SUPFAM" id="SSF55874">
    <property type="entry name" value="ATPase domain of HSP90 chaperone/DNA topoisomerase II/histidine kinase"/>
    <property type="match status" value="1"/>
</dbReference>
<dbReference type="SUPFAM" id="SSF55785">
    <property type="entry name" value="PYP-like sensor domain (PAS domain)"/>
    <property type="match status" value="1"/>
</dbReference>
<dbReference type="Gene3D" id="3.30.565.10">
    <property type="entry name" value="Histidine kinase-like ATPase, C-terminal domain"/>
    <property type="match status" value="1"/>
</dbReference>
<dbReference type="Gene3D" id="1.20.5.1930">
    <property type="match status" value="1"/>
</dbReference>
<reference evidence="12 13" key="1">
    <citation type="submission" date="2018-06" db="EMBL/GenBank/DDBJ databases">
        <title>Genomic Encyclopedia of Archaeal and Bacterial Type Strains, Phase II (KMG-II): from individual species to whole genera.</title>
        <authorList>
            <person name="Goeker M."/>
        </authorList>
    </citation>
    <scope>NUCLEOTIDE SEQUENCE [LARGE SCALE GENOMIC DNA]</scope>
    <source>
        <strain evidence="12 13">DSM 23241</strain>
    </source>
</reference>
<dbReference type="Pfam" id="PF07730">
    <property type="entry name" value="HisKA_3"/>
    <property type="match status" value="1"/>
</dbReference>